<comment type="caution">
    <text evidence="1">The sequence shown here is derived from an EMBL/GenBank/DDBJ whole genome shotgun (WGS) entry which is preliminary data.</text>
</comment>
<reference evidence="1 2" key="1">
    <citation type="submission" date="2019-08" db="EMBL/GenBank/DDBJ databases">
        <title>Bacillus genomes from the desert of Cuatro Cienegas, Coahuila.</title>
        <authorList>
            <person name="Olmedo-Alvarez G."/>
        </authorList>
    </citation>
    <scope>NUCLEOTIDE SEQUENCE [LARGE SCALE GENOMIC DNA]</scope>
    <source>
        <strain evidence="1 2">CH446_14T</strain>
    </source>
</reference>
<sequence length="75" mass="8115">MFYPTRVTIGKTSIRSTDHGSGIIFGQNIMVNKAVNGKKNQGFGQQSADRVFMAVPAGVVWDGDEEDSPSVKNNI</sequence>
<dbReference type="EMBL" id="VTER01000001">
    <property type="protein sequence ID" value="TYS52187.1"/>
    <property type="molecule type" value="Genomic_DNA"/>
</dbReference>
<evidence type="ECO:0000313" key="1">
    <source>
        <dbReference type="EMBL" id="TYS52187.1"/>
    </source>
</evidence>
<gene>
    <name evidence="1" type="ORF">FZD51_01755</name>
</gene>
<dbReference type="Proteomes" id="UP000322139">
    <property type="component" value="Unassembled WGS sequence"/>
</dbReference>
<name>A0A5D4RLP4_9BACI</name>
<evidence type="ECO:0008006" key="3">
    <source>
        <dbReference type="Google" id="ProtNLM"/>
    </source>
</evidence>
<protein>
    <recommendedName>
        <fullName evidence="3">Spore germination protein</fullName>
    </recommendedName>
</protein>
<dbReference type="AlphaFoldDB" id="A0A5D4RLP4"/>
<evidence type="ECO:0000313" key="2">
    <source>
        <dbReference type="Proteomes" id="UP000322139"/>
    </source>
</evidence>
<organism evidence="1 2">
    <name type="scientific">Bacillus infantis</name>
    <dbReference type="NCBI Taxonomy" id="324767"/>
    <lineage>
        <taxon>Bacteria</taxon>
        <taxon>Bacillati</taxon>
        <taxon>Bacillota</taxon>
        <taxon>Bacilli</taxon>
        <taxon>Bacillales</taxon>
        <taxon>Bacillaceae</taxon>
        <taxon>Bacillus</taxon>
    </lineage>
</organism>
<dbReference type="RefSeq" id="WP_148973164.1">
    <property type="nucleotide sequence ID" value="NZ_JBNIKU010000005.1"/>
</dbReference>
<proteinExistence type="predicted"/>
<accession>A0A5D4RLP4</accession>